<comment type="caution">
    <text evidence="11">The sequence shown here is derived from an EMBL/GenBank/DDBJ whole genome shotgun (WGS) entry which is preliminary data.</text>
</comment>
<evidence type="ECO:0000256" key="5">
    <source>
        <dbReference type="ARBA" id="ARBA00022857"/>
    </source>
</evidence>
<dbReference type="Pfam" id="PF00106">
    <property type="entry name" value="adh_short"/>
    <property type="match status" value="1"/>
</dbReference>
<reference evidence="11 12" key="1">
    <citation type="submission" date="2016-10" db="EMBL/GenBank/DDBJ databases">
        <title>The genome sequence of Colletotrichum fioriniae PJ7.</title>
        <authorList>
            <person name="Baroncelli R."/>
        </authorList>
    </citation>
    <scope>NUCLEOTIDE SEQUENCE [LARGE SCALE GENOMIC DNA]</scope>
    <source>
        <strain evidence="11 12">IMI 309622</strain>
    </source>
</reference>
<evidence type="ECO:0000256" key="8">
    <source>
        <dbReference type="RuleBase" id="RU361277"/>
    </source>
</evidence>
<keyword evidence="7" id="KW-0520">NAD</keyword>
<dbReference type="Gene3D" id="3.40.50.720">
    <property type="entry name" value="NAD(P)-binding Rossmann-like Domain"/>
    <property type="match status" value="2"/>
</dbReference>
<dbReference type="PANTHER" id="PTHR42940">
    <property type="entry name" value="ALCOHOL DEHYDROGENASE 1-RELATED"/>
    <property type="match status" value="1"/>
</dbReference>
<sequence length="603" mass="63315">MSSPTKRTVLITGCSQGGVGNTLALAFAAQGLRVFATARSLKSVANLTEKGIETLTLDVTSSESIATVKEEISRRTGGTLDILYNNAGALYEAPAVEADSYRTRQMFDANVFGLFDMVTAFTPLLLAAVSTSRSSQQPTIVNVASVLARLPGPFTSGYNATKAAVAAYSDTLRLEVAPLGLRVLTVYMGEVATSIIQANNISFDRDSLYVDAEDKVRERSATHEKTTMKPDEFARQVVPLVLKSGGSPYVWKGTNAWLVWFLNAFGPRTVFDGTMNAGAGLDDAVIKNKIFQRGQEKQCPSHKAWQVKEAGAPLQLRAAELKAPGKGEVLVKVLACGICHSDVGMQKGEFGPVHPRVPGHEIVGDVVAVGEGVCRGSRAASALEELGMKVSHDGTCATCQLGQSQSCQNGPINGVTRDGGYAEYVTLRAQAVVRVPADLDPAETAPLLCAGVTVFNGIRKMEIPQGSLVAVQGLGGLGHLAVQYATKMGYRVAGISSGAAKADFASELGAECFIDSSVEDPVARLKALGGAALVVATAPSAKAISPLTGALRVRGKLLVLAAVGNIEISSLHLIAGGYSVHGWPSGHARDSEDAIEFSRKQDV</sequence>
<evidence type="ECO:0000256" key="7">
    <source>
        <dbReference type="ARBA" id="ARBA00023027"/>
    </source>
</evidence>
<name>A0AAI9YFB5_9PEZI</name>
<evidence type="ECO:0000259" key="9">
    <source>
        <dbReference type="Pfam" id="PF00107"/>
    </source>
</evidence>
<keyword evidence="5" id="KW-0521">NADP</keyword>
<evidence type="ECO:0000313" key="11">
    <source>
        <dbReference type="EMBL" id="KAK1505954.1"/>
    </source>
</evidence>
<keyword evidence="6" id="KW-0560">Oxidoreductase</keyword>
<dbReference type="Proteomes" id="UP001240678">
    <property type="component" value="Unassembled WGS sequence"/>
</dbReference>
<gene>
    <name evidence="11" type="ORF">CCOS01_16644</name>
</gene>
<dbReference type="InterPro" id="IPR036291">
    <property type="entry name" value="NAD(P)-bd_dom_sf"/>
</dbReference>
<dbReference type="PRINTS" id="PR00081">
    <property type="entry name" value="GDHRDH"/>
</dbReference>
<dbReference type="InterPro" id="IPR002328">
    <property type="entry name" value="ADH_Zn_CS"/>
</dbReference>
<comment type="cofactor">
    <cofactor evidence="1 8">
        <name>Zn(2+)</name>
        <dbReference type="ChEBI" id="CHEBI:29105"/>
    </cofactor>
</comment>
<dbReference type="GO" id="GO:0005737">
    <property type="term" value="C:cytoplasm"/>
    <property type="evidence" value="ECO:0007669"/>
    <property type="project" value="TreeGrafter"/>
</dbReference>
<evidence type="ECO:0000259" key="10">
    <source>
        <dbReference type="Pfam" id="PF08240"/>
    </source>
</evidence>
<feature type="domain" description="Alcohol dehydrogenase-like N-terminal" evidence="10">
    <location>
        <begin position="325"/>
        <end position="436"/>
    </location>
</feature>
<protein>
    <submittedName>
        <fullName evidence="11">Oxidoreductase</fullName>
    </submittedName>
</protein>
<dbReference type="Gene3D" id="3.90.180.10">
    <property type="entry name" value="Medium-chain alcohol dehydrogenases, catalytic domain"/>
    <property type="match status" value="1"/>
</dbReference>
<evidence type="ECO:0000256" key="2">
    <source>
        <dbReference type="ARBA" id="ARBA00008072"/>
    </source>
</evidence>
<dbReference type="PROSITE" id="PS00061">
    <property type="entry name" value="ADH_SHORT"/>
    <property type="match status" value="1"/>
</dbReference>
<dbReference type="GeneID" id="85348327"/>
<feature type="domain" description="Alcohol dehydrogenase-like C-terminal" evidence="9">
    <location>
        <begin position="476"/>
        <end position="597"/>
    </location>
</feature>
<dbReference type="InterPro" id="IPR013154">
    <property type="entry name" value="ADH-like_N"/>
</dbReference>
<dbReference type="Pfam" id="PF00107">
    <property type="entry name" value="ADH_zinc_N"/>
    <property type="match status" value="1"/>
</dbReference>
<evidence type="ECO:0000256" key="1">
    <source>
        <dbReference type="ARBA" id="ARBA00001947"/>
    </source>
</evidence>
<keyword evidence="4 8" id="KW-0862">Zinc</keyword>
<dbReference type="GO" id="GO:0008270">
    <property type="term" value="F:zinc ion binding"/>
    <property type="evidence" value="ECO:0007669"/>
    <property type="project" value="InterPro"/>
</dbReference>
<evidence type="ECO:0000256" key="4">
    <source>
        <dbReference type="ARBA" id="ARBA00022833"/>
    </source>
</evidence>
<dbReference type="PANTHER" id="PTHR42940:SF7">
    <property type="entry name" value="ALCOHOL DEHYDROGENASE-LIKE N-TERMINAL DOMAIN-CONTAINING PROTEIN"/>
    <property type="match status" value="1"/>
</dbReference>
<dbReference type="InterPro" id="IPR002347">
    <property type="entry name" value="SDR_fam"/>
</dbReference>
<dbReference type="InterPro" id="IPR011032">
    <property type="entry name" value="GroES-like_sf"/>
</dbReference>
<keyword evidence="3 8" id="KW-0479">Metal-binding</keyword>
<accession>A0AAI9YFB5</accession>
<dbReference type="PROSITE" id="PS00059">
    <property type="entry name" value="ADH_ZINC"/>
    <property type="match status" value="1"/>
</dbReference>
<dbReference type="FunFam" id="3.40.50.720:FF:000039">
    <property type="entry name" value="Alcohol dehydrogenase AdhP"/>
    <property type="match status" value="1"/>
</dbReference>
<evidence type="ECO:0000256" key="6">
    <source>
        <dbReference type="ARBA" id="ARBA00023002"/>
    </source>
</evidence>
<dbReference type="SUPFAM" id="SSF50129">
    <property type="entry name" value="GroES-like"/>
    <property type="match status" value="1"/>
</dbReference>
<dbReference type="SUPFAM" id="SSF51735">
    <property type="entry name" value="NAD(P)-binding Rossmann-fold domains"/>
    <property type="match status" value="2"/>
</dbReference>
<dbReference type="PRINTS" id="PR00080">
    <property type="entry name" value="SDRFAMILY"/>
</dbReference>
<evidence type="ECO:0000256" key="3">
    <source>
        <dbReference type="ARBA" id="ARBA00022723"/>
    </source>
</evidence>
<dbReference type="GO" id="GO:0004022">
    <property type="term" value="F:alcohol dehydrogenase (NAD+) activity"/>
    <property type="evidence" value="ECO:0007669"/>
    <property type="project" value="TreeGrafter"/>
</dbReference>
<dbReference type="RefSeq" id="XP_060304668.1">
    <property type="nucleotide sequence ID" value="XM_060464780.1"/>
</dbReference>
<keyword evidence="12" id="KW-1185">Reference proteome</keyword>
<dbReference type="InterPro" id="IPR020904">
    <property type="entry name" value="Sc_DH/Rdtase_CS"/>
</dbReference>
<dbReference type="EMBL" id="MOOE01000032">
    <property type="protein sequence ID" value="KAK1505954.1"/>
    <property type="molecule type" value="Genomic_DNA"/>
</dbReference>
<dbReference type="AlphaFoldDB" id="A0AAI9YFB5"/>
<comment type="similarity">
    <text evidence="2 8">Belongs to the zinc-containing alcohol dehydrogenase family.</text>
</comment>
<evidence type="ECO:0000313" key="12">
    <source>
        <dbReference type="Proteomes" id="UP001240678"/>
    </source>
</evidence>
<organism evidence="11 12">
    <name type="scientific">Colletotrichum costaricense</name>
    <dbReference type="NCBI Taxonomy" id="1209916"/>
    <lineage>
        <taxon>Eukaryota</taxon>
        <taxon>Fungi</taxon>
        <taxon>Dikarya</taxon>
        <taxon>Ascomycota</taxon>
        <taxon>Pezizomycotina</taxon>
        <taxon>Sordariomycetes</taxon>
        <taxon>Hypocreomycetidae</taxon>
        <taxon>Glomerellales</taxon>
        <taxon>Glomerellaceae</taxon>
        <taxon>Colletotrichum</taxon>
        <taxon>Colletotrichum acutatum species complex</taxon>
    </lineage>
</organism>
<proteinExistence type="inferred from homology"/>
<dbReference type="Pfam" id="PF08240">
    <property type="entry name" value="ADH_N"/>
    <property type="match status" value="1"/>
</dbReference>
<dbReference type="InterPro" id="IPR013149">
    <property type="entry name" value="ADH-like_C"/>
</dbReference>